<evidence type="ECO:0000256" key="4">
    <source>
        <dbReference type="ARBA" id="ARBA00012851"/>
    </source>
</evidence>
<sequence>MLEPPRDVLTFSSSSSQQVDPYLPASSSYLSSSTKPPIYITLTFATSLDSNLALAPGTQTALSGPQSKSMTHYLRSKHDAILIGVGTAIADDPSLNCRIAGVGGYGGEGLLGQPRPVVLDPKGRWDFSEDNKVFRLAKAGRGKAPLVISTEDIGERKRKALENVGGRNIVLSSDTVSSISAIPWSSILTMLQNEGIKSVMIEGGGAVINNLLHPRNISLVNTVIVTIVPTWLGKGGVLVCPDERVEGDTKLPVGRLEDVKWVPLGEDVVLCGRPMS</sequence>
<dbReference type="GO" id="GO:0008703">
    <property type="term" value="F:5-amino-6-(5-phosphoribosylamino)uracil reductase activity"/>
    <property type="evidence" value="ECO:0007669"/>
    <property type="project" value="InterPro"/>
</dbReference>
<organism evidence="15 16">
    <name type="scientific">Lojkania enalia</name>
    <dbReference type="NCBI Taxonomy" id="147567"/>
    <lineage>
        <taxon>Eukaryota</taxon>
        <taxon>Fungi</taxon>
        <taxon>Dikarya</taxon>
        <taxon>Ascomycota</taxon>
        <taxon>Pezizomycotina</taxon>
        <taxon>Dothideomycetes</taxon>
        <taxon>Pleosporomycetidae</taxon>
        <taxon>Pleosporales</taxon>
        <taxon>Pleosporales incertae sedis</taxon>
        <taxon>Lojkania</taxon>
    </lineage>
</organism>
<dbReference type="InterPro" id="IPR050765">
    <property type="entry name" value="Riboflavin_Biosynth_HTPR"/>
</dbReference>
<evidence type="ECO:0000256" key="8">
    <source>
        <dbReference type="ARBA" id="ARBA00023002"/>
    </source>
</evidence>
<gene>
    <name evidence="15" type="ORF">CC78DRAFT_213463</name>
</gene>
<evidence type="ECO:0000256" key="5">
    <source>
        <dbReference type="ARBA" id="ARBA00015035"/>
    </source>
</evidence>
<comment type="pathway">
    <text evidence="2">Cofactor biosynthesis; riboflavin biosynthesis.</text>
</comment>
<accession>A0A9P4JUV4</accession>
<keyword evidence="6" id="KW-0686">Riboflavin biosynthesis</keyword>
<dbReference type="PANTHER" id="PTHR38011:SF7">
    <property type="entry name" value="2,5-DIAMINO-6-RIBOSYLAMINO-4(3H)-PYRIMIDINONE 5'-PHOSPHATE REDUCTASE"/>
    <property type="match status" value="1"/>
</dbReference>
<feature type="domain" description="Bacterial bifunctional deaminase-reductase C-terminal" evidence="14">
    <location>
        <begin position="39"/>
        <end position="270"/>
    </location>
</feature>
<dbReference type="EC" id="1.1.1.302" evidence="4"/>
<comment type="similarity">
    <text evidence="3">Belongs to the HTP reductase family.</text>
</comment>
<keyword evidence="16" id="KW-1185">Reference proteome</keyword>
<evidence type="ECO:0000256" key="9">
    <source>
        <dbReference type="ARBA" id="ARBA00030073"/>
    </source>
</evidence>
<evidence type="ECO:0000256" key="13">
    <source>
        <dbReference type="SAM" id="MobiDB-lite"/>
    </source>
</evidence>
<dbReference type="GO" id="GO:0009231">
    <property type="term" value="P:riboflavin biosynthetic process"/>
    <property type="evidence" value="ECO:0007669"/>
    <property type="project" value="UniProtKB-KW"/>
</dbReference>
<dbReference type="InterPro" id="IPR002734">
    <property type="entry name" value="RibDG_C"/>
</dbReference>
<dbReference type="SUPFAM" id="SSF53597">
    <property type="entry name" value="Dihydrofolate reductase-like"/>
    <property type="match status" value="1"/>
</dbReference>
<dbReference type="AlphaFoldDB" id="A0A9P4JUV4"/>
<evidence type="ECO:0000313" key="16">
    <source>
        <dbReference type="Proteomes" id="UP000800093"/>
    </source>
</evidence>
<dbReference type="OrthoDB" id="5432at2759"/>
<reference evidence="16" key="1">
    <citation type="journal article" date="2020" name="Stud. Mycol.">
        <title>101 Dothideomycetes genomes: A test case for predicting lifestyles and emergence of pathogens.</title>
        <authorList>
            <person name="Haridas S."/>
            <person name="Albert R."/>
            <person name="Binder M."/>
            <person name="Bloem J."/>
            <person name="LaButti K."/>
            <person name="Salamov A."/>
            <person name="Andreopoulos B."/>
            <person name="Baker S."/>
            <person name="Barry K."/>
            <person name="Bills G."/>
            <person name="Bluhm B."/>
            <person name="Cannon C."/>
            <person name="Castanera R."/>
            <person name="Culley D."/>
            <person name="Daum C."/>
            <person name="Ezra D."/>
            <person name="Gonzalez J."/>
            <person name="Henrissat B."/>
            <person name="Kuo A."/>
            <person name="Liang C."/>
            <person name="Lipzen A."/>
            <person name="Lutzoni F."/>
            <person name="Magnuson J."/>
            <person name="Mondo S."/>
            <person name="Nolan M."/>
            <person name="Ohm R."/>
            <person name="Pangilinan J."/>
            <person name="Park H.-J."/>
            <person name="Ramirez L."/>
            <person name="Alfaro M."/>
            <person name="Sun H."/>
            <person name="Tritt A."/>
            <person name="Yoshinaga Y."/>
            <person name="Zwiers L.-H."/>
            <person name="Turgeon B."/>
            <person name="Goodwin S."/>
            <person name="Spatafora J."/>
            <person name="Crous P."/>
            <person name="Grigoriev I."/>
        </authorList>
    </citation>
    <scope>NUCLEOTIDE SEQUENCE [LARGE SCALE GENOMIC DNA]</scope>
    <source>
        <strain evidence="16">CBS 304.66</strain>
    </source>
</reference>
<evidence type="ECO:0000256" key="11">
    <source>
        <dbReference type="ARBA" id="ARBA00047550"/>
    </source>
</evidence>
<dbReference type="Pfam" id="PF01872">
    <property type="entry name" value="RibD_C"/>
    <property type="match status" value="1"/>
</dbReference>
<dbReference type="Proteomes" id="UP000800093">
    <property type="component" value="Unassembled WGS sequence"/>
</dbReference>
<dbReference type="PANTHER" id="PTHR38011">
    <property type="entry name" value="DIHYDROFOLATE REDUCTASE FAMILY PROTEIN (AFU_ORTHOLOGUE AFUA_8G06820)"/>
    <property type="match status" value="1"/>
</dbReference>
<name>A0A9P4JUV4_9PLEO</name>
<dbReference type="InterPro" id="IPR024072">
    <property type="entry name" value="DHFR-like_dom_sf"/>
</dbReference>
<keyword evidence="8" id="KW-0560">Oxidoreductase</keyword>
<comment type="catalytic activity">
    <reaction evidence="11">
        <text>2,5-diamino-6-(1-D-ribitylamino)pyrimidin-4(3H)-one 5'-phosphate + NAD(+) = 2,5-diamino-6-(1-D-ribosylamino)pyrimidin-4(3H)-one 5'-phosphate + NADH + H(+)</text>
        <dbReference type="Rhea" id="RHEA:27274"/>
        <dbReference type="ChEBI" id="CHEBI:15378"/>
        <dbReference type="ChEBI" id="CHEBI:57540"/>
        <dbReference type="ChEBI" id="CHEBI:57945"/>
        <dbReference type="ChEBI" id="CHEBI:58890"/>
        <dbReference type="ChEBI" id="CHEBI:59545"/>
        <dbReference type="EC" id="1.1.1.302"/>
    </reaction>
</comment>
<evidence type="ECO:0000256" key="2">
    <source>
        <dbReference type="ARBA" id="ARBA00005104"/>
    </source>
</evidence>
<evidence type="ECO:0000256" key="1">
    <source>
        <dbReference type="ARBA" id="ARBA00003555"/>
    </source>
</evidence>
<dbReference type="EMBL" id="ML986926">
    <property type="protein sequence ID" value="KAF2257574.1"/>
    <property type="molecule type" value="Genomic_DNA"/>
</dbReference>
<evidence type="ECO:0000256" key="12">
    <source>
        <dbReference type="ARBA" id="ARBA00049020"/>
    </source>
</evidence>
<dbReference type="Gene3D" id="3.40.430.10">
    <property type="entry name" value="Dihydrofolate Reductase, subunit A"/>
    <property type="match status" value="1"/>
</dbReference>
<comment type="function">
    <text evidence="1">Catalyzes an early step in riboflavin biosynthesis, the NADPH-dependent reduction of the ribose side chain of 2,5-diamino-6-ribosylamino-4(3H)-pyrimidinone 5'-phosphate, yielding 2,5-diamino-6-ribitylamino-4(3H)-pyrimidinone 5'-phosphate.</text>
</comment>
<keyword evidence="7" id="KW-0521">NADP</keyword>
<protein>
    <recommendedName>
        <fullName evidence="5">2,5-diamino-6-ribosylamino-4(3H)-pyrimidinone 5'-phosphate reductase</fullName>
        <ecNumber evidence="4">1.1.1.302</ecNumber>
    </recommendedName>
    <alternativeName>
        <fullName evidence="10">2,5-diamino-6-(5-phospho-D-ribosylamino)pyrimidin-4(3H)-one reductase</fullName>
    </alternativeName>
    <alternativeName>
        <fullName evidence="9">2,5-diamino-6-ribitylamino-4(3H)-pyrimidinone 5'-phosphate synthase</fullName>
    </alternativeName>
</protein>
<evidence type="ECO:0000313" key="15">
    <source>
        <dbReference type="EMBL" id="KAF2257574.1"/>
    </source>
</evidence>
<evidence type="ECO:0000256" key="7">
    <source>
        <dbReference type="ARBA" id="ARBA00022857"/>
    </source>
</evidence>
<comment type="caution">
    <text evidence="15">The sequence shown here is derived from an EMBL/GenBank/DDBJ whole genome shotgun (WGS) entry which is preliminary data.</text>
</comment>
<proteinExistence type="inferred from homology"/>
<evidence type="ECO:0000256" key="6">
    <source>
        <dbReference type="ARBA" id="ARBA00022619"/>
    </source>
</evidence>
<feature type="compositionally biased region" description="Polar residues" evidence="13">
    <location>
        <begin position="10"/>
        <end position="19"/>
    </location>
</feature>
<evidence type="ECO:0000256" key="10">
    <source>
        <dbReference type="ARBA" id="ARBA00031630"/>
    </source>
</evidence>
<feature type="region of interest" description="Disordered" evidence="13">
    <location>
        <begin position="1"/>
        <end position="21"/>
    </location>
</feature>
<evidence type="ECO:0000259" key="14">
    <source>
        <dbReference type="Pfam" id="PF01872"/>
    </source>
</evidence>
<evidence type="ECO:0000256" key="3">
    <source>
        <dbReference type="ARBA" id="ARBA00009723"/>
    </source>
</evidence>
<comment type="catalytic activity">
    <reaction evidence="12">
        <text>2,5-diamino-6-(1-D-ribitylamino)pyrimidin-4(3H)-one 5'-phosphate + NADP(+) = 2,5-diamino-6-(1-D-ribosylamino)pyrimidin-4(3H)-one 5'-phosphate + NADPH + H(+)</text>
        <dbReference type="Rhea" id="RHEA:27278"/>
        <dbReference type="ChEBI" id="CHEBI:15378"/>
        <dbReference type="ChEBI" id="CHEBI:57783"/>
        <dbReference type="ChEBI" id="CHEBI:58349"/>
        <dbReference type="ChEBI" id="CHEBI:58890"/>
        <dbReference type="ChEBI" id="CHEBI:59545"/>
        <dbReference type="EC" id="1.1.1.302"/>
    </reaction>
</comment>